<evidence type="ECO:0000256" key="18">
    <source>
        <dbReference type="ARBA" id="ARBA00048679"/>
    </source>
</evidence>
<dbReference type="GO" id="GO:0016020">
    <property type="term" value="C:membrane"/>
    <property type="evidence" value="ECO:0007669"/>
    <property type="project" value="UniProtKB-SubCell"/>
</dbReference>
<dbReference type="OrthoDB" id="1897577at2759"/>
<keyword evidence="8" id="KW-0732">Signal</keyword>
<keyword evidence="11" id="KW-0418">Kinase</keyword>
<evidence type="ECO:0000256" key="6">
    <source>
        <dbReference type="ARBA" id="ARBA00022679"/>
    </source>
</evidence>
<keyword evidence="4" id="KW-0597">Phosphoprotein</keyword>
<evidence type="ECO:0000256" key="17">
    <source>
        <dbReference type="ARBA" id="ARBA00047899"/>
    </source>
</evidence>
<dbReference type="EC" id="2.7.11.1" evidence="2"/>
<dbReference type="InterPro" id="IPR001611">
    <property type="entry name" value="Leu-rich_rpt"/>
</dbReference>
<dbReference type="GO" id="GO:0005524">
    <property type="term" value="F:ATP binding"/>
    <property type="evidence" value="ECO:0007669"/>
    <property type="project" value="UniProtKB-KW"/>
</dbReference>
<feature type="transmembrane region" description="Helical" evidence="19">
    <location>
        <begin position="640"/>
        <end position="662"/>
    </location>
</feature>
<name>A0A9Q0L3J3_9MAGN</name>
<evidence type="ECO:0000256" key="16">
    <source>
        <dbReference type="ARBA" id="ARBA00023180"/>
    </source>
</evidence>
<evidence type="ECO:0000256" key="4">
    <source>
        <dbReference type="ARBA" id="ARBA00022553"/>
    </source>
</evidence>
<keyword evidence="12" id="KW-0067">ATP-binding</keyword>
<evidence type="ECO:0000256" key="2">
    <source>
        <dbReference type="ARBA" id="ARBA00012513"/>
    </source>
</evidence>
<dbReference type="FunFam" id="3.80.10.10:FF:001070">
    <property type="entry name" value="Leucine-rich repeat transmembrane protein kinase"/>
    <property type="match status" value="1"/>
</dbReference>
<dbReference type="SUPFAM" id="SSF52058">
    <property type="entry name" value="L domain-like"/>
    <property type="match status" value="1"/>
</dbReference>
<evidence type="ECO:0000256" key="19">
    <source>
        <dbReference type="SAM" id="Phobius"/>
    </source>
</evidence>
<dbReference type="CDD" id="cd14066">
    <property type="entry name" value="STKc_IRAK"/>
    <property type="match status" value="1"/>
</dbReference>
<keyword evidence="6" id="KW-0808">Transferase</keyword>
<comment type="caution">
    <text evidence="21">The sequence shown here is derived from an EMBL/GenBank/DDBJ whole genome shotgun (WGS) entry which is preliminary data.</text>
</comment>
<evidence type="ECO:0000256" key="15">
    <source>
        <dbReference type="ARBA" id="ARBA00023170"/>
    </source>
</evidence>
<evidence type="ECO:0000256" key="10">
    <source>
        <dbReference type="ARBA" id="ARBA00022741"/>
    </source>
</evidence>
<evidence type="ECO:0000256" key="5">
    <source>
        <dbReference type="ARBA" id="ARBA00022614"/>
    </source>
</evidence>
<dbReference type="EMBL" id="JAMYWD010000001">
    <property type="protein sequence ID" value="KAJ4981878.1"/>
    <property type="molecule type" value="Genomic_DNA"/>
</dbReference>
<evidence type="ECO:0000313" key="21">
    <source>
        <dbReference type="EMBL" id="KAJ4981878.1"/>
    </source>
</evidence>
<dbReference type="PROSITE" id="PS50011">
    <property type="entry name" value="PROTEIN_KINASE_DOM"/>
    <property type="match status" value="1"/>
</dbReference>
<comment type="catalytic activity">
    <reaction evidence="17">
        <text>L-threonyl-[protein] + ATP = O-phospho-L-threonyl-[protein] + ADP + H(+)</text>
        <dbReference type="Rhea" id="RHEA:46608"/>
        <dbReference type="Rhea" id="RHEA-COMP:11060"/>
        <dbReference type="Rhea" id="RHEA-COMP:11605"/>
        <dbReference type="ChEBI" id="CHEBI:15378"/>
        <dbReference type="ChEBI" id="CHEBI:30013"/>
        <dbReference type="ChEBI" id="CHEBI:30616"/>
        <dbReference type="ChEBI" id="CHEBI:61977"/>
        <dbReference type="ChEBI" id="CHEBI:456216"/>
        <dbReference type="EC" id="2.7.11.1"/>
    </reaction>
</comment>
<feature type="domain" description="Protein kinase" evidence="20">
    <location>
        <begin position="698"/>
        <end position="976"/>
    </location>
</feature>
<dbReference type="InterPro" id="IPR051824">
    <property type="entry name" value="LRR_Rcpt-Like_S/T_Kinase"/>
</dbReference>
<dbReference type="InterPro" id="IPR032675">
    <property type="entry name" value="LRR_dom_sf"/>
</dbReference>
<evidence type="ECO:0000256" key="8">
    <source>
        <dbReference type="ARBA" id="ARBA00022729"/>
    </source>
</evidence>
<keyword evidence="10" id="KW-0547">Nucleotide-binding</keyword>
<gene>
    <name evidence="21" type="ORF">NE237_032715</name>
</gene>
<dbReference type="InterPro" id="IPR008271">
    <property type="entry name" value="Ser/Thr_kinase_AS"/>
</dbReference>
<evidence type="ECO:0000256" key="3">
    <source>
        <dbReference type="ARBA" id="ARBA00022527"/>
    </source>
</evidence>
<dbReference type="FunFam" id="2.60.120.430:FF:000004">
    <property type="entry name" value="Putative leucine-rich repeat receptor-like serine/threonine-protein kinase"/>
    <property type="match status" value="1"/>
</dbReference>
<proteinExistence type="predicted"/>
<evidence type="ECO:0000256" key="14">
    <source>
        <dbReference type="ARBA" id="ARBA00023136"/>
    </source>
</evidence>
<keyword evidence="22" id="KW-1185">Reference proteome</keyword>
<evidence type="ECO:0000256" key="7">
    <source>
        <dbReference type="ARBA" id="ARBA00022692"/>
    </source>
</evidence>
<sequence length="1057" mass="116337">MSSLDDIFLGVNMNETFQATSNGVILMLKRMRLRFNGTNTGDNTRQNLLLVFLEGDFNRKPNELEALHDIAESLGKKDWNFSVDPCTGESGWVTANPEKGAENAVTCNCSLPNSTVCHVVSIVLKSQSLQGVLPINLAKLQYLQEIDLSRNYINGTIPAEWVSLPLVNISLLGNRLSGRIPKEFGKITTLRNLTLEANQLSGPLPPELGSLVDVERIVISSNHFTGPLPETLPKLTNLRDFRISDNNFTGKIPSFIKNWTKLEKLIIQASGFKGPIPSEISLLVKLSDMRISDINGTEMEFPPLRNMTNMKTLILRSCDIIGPLPDYLGEMTKLKTVDLSFNKMAGEIPSTYTGFPNLNFMYLTGNLLNGSVPDWMLKGGDSIDLSYNNFTLGSSGVPSCQQRHVNLFGSSSLGKNESGVVPCLKSFTCSQNLWYSHINCGGREVTINGNTTYEDDQDSAGASNFFQSRYNWGFSSTGNFLDSDNNNYYIANTNASKLLMDNENSQLYTTARLSPLSLTYYVFCLLDGNYTVKLHFAEIMFTNDQNSSSLGRRIFDVYIQGQLVLKDFNIVDEAGGAGKAVLKNFISVGVTSGTLEIRFYWAGKGTTVIPSRGTYGPLISAITVDSEFTPPSSGKKMSTAAVIGIVASAVGFILVVLGILWWRGCLGHKNSMDQELRGLDLQTGSFTLRQIKAATNNFDPANKIGEGGFGPVYKGVLSDGTVIAVKQLSSKSKQGNREFVTEIGMISALQHPHLVKLYGCCIEGNQLLLVYEYMENNSLARALFGPEDCQLKLDWPTRRQICIGIARGLTYLHEESRLKIVHRDIKATNVLLDKNLNPKISDFGLAKLDEEENTHISTRIAGTLGYMAPEYAMRGYLTDKADVYSFGVVALEIVSGKSNTSFGPREKCVYLLDLALVLKERGNLMELVDQKLGSEFNKEEVLKMLNVALLCTNASPTHRPTMSSVLSMLEGRSAVLELVSETSISGEDMRFKAIRSHFQYGQDQSVSESLTHSISRDGPWTGSSTSAPDLYPVNLDSTSASDLYPVNLDSQYGNDKI</sequence>
<dbReference type="Pfam" id="PF00560">
    <property type="entry name" value="LRR_1"/>
    <property type="match status" value="2"/>
</dbReference>
<dbReference type="FunFam" id="1.10.510.10:FF:000044">
    <property type="entry name" value="Putative LRR receptor-like serine/threonine-protein kinase"/>
    <property type="match status" value="1"/>
</dbReference>
<dbReference type="InterPro" id="IPR011009">
    <property type="entry name" value="Kinase-like_dom_sf"/>
</dbReference>
<dbReference type="Gene3D" id="3.80.10.10">
    <property type="entry name" value="Ribonuclease Inhibitor"/>
    <property type="match status" value="3"/>
</dbReference>
<dbReference type="PANTHER" id="PTHR48006:SF52">
    <property type="entry name" value="PROTEIN KINASE DOMAIN-CONTAINING PROTEIN"/>
    <property type="match status" value="1"/>
</dbReference>
<dbReference type="FunFam" id="3.30.200.20:FF:000217">
    <property type="entry name" value="probable LRR receptor-like serine/threonine-protein kinase At1g53430"/>
    <property type="match status" value="1"/>
</dbReference>
<dbReference type="SMART" id="SM00220">
    <property type="entry name" value="S_TKc"/>
    <property type="match status" value="1"/>
</dbReference>
<protein>
    <recommendedName>
        <fullName evidence="2">non-specific serine/threonine protein kinase</fullName>
        <ecNumber evidence="2">2.7.11.1</ecNumber>
    </recommendedName>
</protein>
<evidence type="ECO:0000256" key="12">
    <source>
        <dbReference type="ARBA" id="ARBA00022840"/>
    </source>
</evidence>
<keyword evidence="5" id="KW-0433">Leucine-rich repeat</keyword>
<organism evidence="21 22">
    <name type="scientific">Protea cynaroides</name>
    <dbReference type="NCBI Taxonomy" id="273540"/>
    <lineage>
        <taxon>Eukaryota</taxon>
        <taxon>Viridiplantae</taxon>
        <taxon>Streptophyta</taxon>
        <taxon>Embryophyta</taxon>
        <taxon>Tracheophyta</taxon>
        <taxon>Spermatophyta</taxon>
        <taxon>Magnoliopsida</taxon>
        <taxon>Proteales</taxon>
        <taxon>Proteaceae</taxon>
        <taxon>Protea</taxon>
    </lineage>
</organism>
<accession>A0A9Q0L3J3</accession>
<dbReference type="GO" id="GO:0004674">
    <property type="term" value="F:protein serine/threonine kinase activity"/>
    <property type="evidence" value="ECO:0007669"/>
    <property type="project" value="UniProtKB-KW"/>
</dbReference>
<keyword evidence="14 19" id="KW-0472">Membrane</keyword>
<dbReference type="InterPro" id="IPR021720">
    <property type="entry name" value="Malectin_dom"/>
</dbReference>
<dbReference type="Proteomes" id="UP001141806">
    <property type="component" value="Unassembled WGS sequence"/>
</dbReference>
<dbReference type="Gene3D" id="1.10.510.10">
    <property type="entry name" value="Transferase(Phosphotransferase) domain 1"/>
    <property type="match status" value="1"/>
</dbReference>
<evidence type="ECO:0000256" key="9">
    <source>
        <dbReference type="ARBA" id="ARBA00022737"/>
    </source>
</evidence>
<comment type="subcellular location">
    <subcellularLocation>
        <location evidence="1">Membrane</location>
        <topology evidence="1">Single-pass type I membrane protein</topology>
    </subcellularLocation>
</comment>
<dbReference type="PANTHER" id="PTHR48006">
    <property type="entry name" value="LEUCINE-RICH REPEAT-CONTAINING PROTEIN DDB_G0281931-RELATED"/>
    <property type="match status" value="1"/>
</dbReference>
<dbReference type="SUPFAM" id="SSF56112">
    <property type="entry name" value="Protein kinase-like (PK-like)"/>
    <property type="match status" value="1"/>
</dbReference>
<dbReference type="Pfam" id="PF11721">
    <property type="entry name" value="Malectin"/>
    <property type="match status" value="1"/>
</dbReference>
<dbReference type="Gene3D" id="2.60.120.430">
    <property type="entry name" value="Galactose-binding lectin"/>
    <property type="match status" value="1"/>
</dbReference>
<comment type="catalytic activity">
    <reaction evidence="18">
        <text>L-seryl-[protein] + ATP = O-phospho-L-seryl-[protein] + ADP + H(+)</text>
        <dbReference type="Rhea" id="RHEA:17989"/>
        <dbReference type="Rhea" id="RHEA-COMP:9863"/>
        <dbReference type="Rhea" id="RHEA-COMP:11604"/>
        <dbReference type="ChEBI" id="CHEBI:15378"/>
        <dbReference type="ChEBI" id="CHEBI:29999"/>
        <dbReference type="ChEBI" id="CHEBI:30616"/>
        <dbReference type="ChEBI" id="CHEBI:83421"/>
        <dbReference type="ChEBI" id="CHEBI:456216"/>
        <dbReference type="EC" id="2.7.11.1"/>
    </reaction>
</comment>
<keyword evidence="16" id="KW-0325">Glycoprotein</keyword>
<evidence type="ECO:0000256" key="1">
    <source>
        <dbReference type="ARBA" id="ARBA00004479"/>
    </source>
</evidence>
<keyword evidence="9" id="KW-0677">Repeat</keyword>
<keyword evidence="7 19" id="KW-0812">Transmembrane</keyword>
<keyword evidence="3" id="KW-0723">Serine/threonine-protein kinase</keyword>
<dbReference type="FunFam" id="3.80.10.10:FF:000452">
    <property type="entry name" value="Probable LRR receptor-like serine/threonine-protein kinase RFK1"/>
    <property type="match status" value="1"/>
</dbReference>
<dbReference type="Gene3D" id="3.30.200.20">
    <property type="entry name" value="Phosphorylase Kinase, domain 1"/>
    <property type="match status" value="1"/>
</dbReference>
<evidence type="ECO:0000259" key="20">
    <source>
        <dbReference type="PROSITE" id="PS50011"/>
    </source>
</evidence>
<evidence type="ECO:0000256" key="13">
    <source>
        <dbReference type="ARBA" id="ARBA00022989"/>
    </source>
</evidence>
<dbReference type="InterPro" id="IPR001245">
    <property type="entry name" value="Ser-Thr/Tyr_kinase_cat_dom"/>
</dbReference>
<evidence type="ECO:0000313" key="22">
    <source>
        <dbReference type="Proteomes" id="UP001141806"/>
    </source>
</evidence>
<keyword evidence="15" id="KW-0675">Receptor</keyword>
<dbReference type="Pfam" id="PF07714">
    <property type="entry name" value="PK_Tyr_Ser-Thr"/>
    <property type="match status" value="1"/>
</dbReference>
<dbReference type="PROSITE" id="PS00108">
    <property type="entry name" value="PROTEIN_KINASE_ST"/>
    <property type="match status" value="1"/>
</dbReference>
<dbReference type="AlphaFoldDB" id="A0A9Q0L3J3"/>
<keyword evidence="13 19" id="KW-1133">Transmembrane helix</keyword>
<evidence type="ECO:0000256" key="11">
    <source>
        <dbReference type="ARBA" id="ARBA00022777"/>
    </source>
</evidence>
<reference evidence="21" key="1">
    <citation type="journal article" date="2023" name="Plant J.">
        <title>The genome of the king protea, Protea cynaroides.</title>
        <authorList>
            <person name="Chang J."/>
            <person name="Duong T.A."/>
            <person name="Schoeman C."/>
            <person name="Ma X."/>
            <person name="Roodt D."/>
            <person name="Barker N."/>
            <person name="Li Z."/>
            <person name="Van de Peer Y."/>
            <person name="Mizrachi E."/>
        </authorList>
    </citation>
    <scope>NUCLEOTIDE SEQUENCE</scope>
    <source>
        <tissue evidence="21">Young leaves</tissue>
    </source>
</reference>
<dbReference type="InterPro" id="IPR000719">
    <property type="entry name" value="Prot_kinase_dom"/>
</dbReference>